<dbReference type="EMBL" id="NMUH01001597">
    <property type="protein sequence ID" value="MQL93778.1"/>
    <property type="molecule type" value="Genomic_DNA"/>
</dbReference>
<feature type="region of interest" description="Disordered" evidence="1">
    <location>
        <begin position="1"/>
        <end position="80"/>
    </location>
</feature>
<accession>A0A843VBW5</accession>
<organism evidence="2 3">
    <name type="scientific">Colocasia esculenta</name>
    <name type="common">Wild taro</name>
    <name type="synonym">Arum esculentum</name>
    <dbReference type="NCBI Taxonomy" id="4460"/>
    <lineage>
        <taxon>Eukaryota</taxon>
        <taxon>Viridiplantae</taxon>
        <taxon>Streptophyta</taxon>
        <taxon>Embryophyta</taxon>
        <taxon>Tracheophyta</taxon>
        <taxon>Spermatophyta</taxon>
        <taxon>Magnoliopsida</taxon>
        <taxon>Liliopsida</taxon>
        <taxon>Araceae</taxon>
        <taxon>Aroideae</taxon>
        <taxon>Colocasieae</taxon>
        <taxon>Colocasia</taxon>
    </lineage>
</organism>
<comment type="caution">
    <text evidence="2">The sequence shown here is derived from an EMBL/GenBank/DDBJ whole genome shotgun (WGS) entry which is preliminary data.</text>
</comment>
<sequence>MTHQHNAEANPRHTPAKTKKLTKHRSHHVRLESHNTSTNIPDLHEAREEQPGVTTRDTKKPCEKQRLTTATATSDLHNVKGQQAETTLHLEHSTRSGNYTLLCHHGWNQGTGY</sequence>
<evidence type="ECO:0000313" key="3">
    <source>
        <dbReference type="Proteomes" id="UP000652761"/>
    </source>
</evidence>
<gene>
    <name evidence="2" type="ORF">Taro_026422</name>
</gene>
<dbReference type="Proteomes" id="UP000652761">
    <property type="component" value="Unassembled WGS sequence"/>
</dbReference>
<proteinExistence type="predicted"/>
<evidence type="ECO:0000313" key="2">
    <source>
        <dbReference type="EMBL" id="MQL93778.1"/>
    </source>
</evidence>
<dbReference type="AlphaFoldDB" id="A0A843VBW5"/>
<evidence type="ECO:0000256" key="1">
    <source>
        <dbReference type="SAM" id="MobiDB-lite"/>
    </source>
</evidence>
<feature type="compositionally biased region" description="Polar residues" evidence="1">
    <location>
        <begin position="67"/>
        <end position="80"/>
    </location>
</feature>
<feature type="compositionally biased region" description="Basic residues" evidence="1">
    <location>
        <begin position="14"/>
        <end position="28"/>
    </location>
</feature>
<keyword evidence="3" id="KW-1185">Reference proteome</keyword>
<feature type="compositionally biased region" description="Basic and acidic residues" evidence="1">
    <location>
        <begin position="42"/>
        <end position="66"/>
    </location>
</feature>
<protein>
    <submittedName>
        <fullName evidence="2">Uncharacterized protein</fullName>
    </submittedName>
</protein>
<reference evidence="2" key="1">
    <citation type="submission" date="2017-07" db="EMBL/GenBank/DDBJ databases">
        <title>Taro Niue Genome Assembly and Annotation.</title>
        <authorList>
            <person name="Atibalentja N."/>
            <person name="Keating K."/>
            <person name="Fields C.J."/>
        </authorList>
    </citation>
    <scope>NUCLEOTIDE SEQUENCE</scope>
    <source>
        <strain evidence="2">Niue_2</strain>
        <tissue evidence="2">Leaf</tissue>
    </source>
</reference>
<name>A0A843VBW5_COLES</name>